<organism evidence="2 3">
    <name type="scientific">Flavobacterium potami</name>
    <dbReference type="NCBI Taxonomy" id="2872310"/>
    <lineage>
        <taxon>Bacteria</taxon>
        <taxon>Pseudomonadati</taxon>
        <taxon>Bacteroidota</taxon>
        <taxon>Flavobacteriia</taxon>
        <taxon>Flavobacteriales</taxon>
        <taxon>Flavobacteriaceae</taxon>
        <taxon>Flavobacterium</taxon>
    </lineage>
</organism>
<accession>A0A9X1HDY5</accession>
<evidence type="ECO:0000256" key="1">
    <source>
        <dbReference type="SAM" id="Phobius"/>
    </source>
</evidence>
<dbReference type="Proteomes" id="UP001139366">
    <property type="component" value="Unassembled WGS sequence"/>
</dbReference>
<name>A0A9X1HDY5_9FLAO</name>
<dbReference type="EMBL" id="JAINUY010000006">
    <property type="protein sequence ID" value="MBZ4036709.1"/>
    <property type="molecule type" value="Genomic_DNA"/>
</dbReference>
<gene>
    <name evidence="2" type="ORF">K6T82_18205</name>
</gene>
<evidence type="ECO:0000313" key="2">
    <source>
        <dbReference type="EMBL" id="MBZ4036709.1"/>
    </source>
</evidence>
<keyword evidence="3" id="KW-1185">Reference proteome</keyword>
<keyword evidence="1" id="KW-0472">Membrane</keyword>
<dbReference type="RefSeq" id="WP_223708842.1">
    <property type="nucleotide sequence ID" value="NZ_JAINUY010000006.1"/>
</dbReference>
<evidence type="ECO:0000313" key="3">
    <source>
        <dbReference type="Proteomes" id="UP001139366"/>
    </source>
</evidence>
<reference evidence="2 3" key="1">
    <citation type="journal article" date="2023" name="Antonie Van Leeuwenhoek">
        <title>Flavobacterium potami sp. nov., a multi-metal resistance genes harbouring bacterium isolated from shallow river silt.</title>
        <authorList>
            <person name="Li S."/>
            <person name="Mao S."/>
            <person name="Mu W."/>
            <person name="Guo B."/>
            <person name="Li C."/>
            <person name="Zhu Q."/>
            <person name="Hou X."/>
            <person name="Zhao Y."/>
            <person name="Wei S."/>
            <person name="Liu H."/>
            <person name="Liu A."/>
        </authorList>
    </citation>
    <scope>NUCLEOTIDE SEQUENCE [LARGE SCALE GENOMIC DNA]</scope>
    <source>
        <strain evidence="2 3">17A</strain>
    </source>
</reference>
<keyword evidence="1" id="KW-1133">Transmembrane helix</keyword>
<comment type="caution">
    <text evidence="2">The sequence shown here is derived from an EMBL/GenBank/DDBJ whole genome shotgun (WGS) entry which is preliminary data.</text>
</comment>
<sequence length="87" mass="9753">MSWIIQFLQRNERTSAVIISLLLIVLNAGGLYFIIDLMSYDEMVGYLEDGGMKISNPRNFVFGLLITVLLNILFVFGSLCSCLAKSK</sequence>
<dbReference type="AlphaFoldDB" id="A0A9X1HDY5"/>
<feature type="transmembrane region" description="Helical" evidence="1">
    <location>
        <begin position="16"/>
        <end position="40"/>
    </location>
</feature>
<feature type="transmembrane region" description="Helical" evidence="1">
    <location>
        <begin position="60"/>
        <end position="84"/>
    </location>
</feature>
<proteinExistence type="predicted"/>
<keyword evidence="1" id="KW-0812">Transmembrane</keyword>
<protein>
    <submittedName>
        <fullName evidence="2">Uncharacterized protein</fullName>
    </submittedName>
</protein>